<dbReference type="OrthoDB" id="9786422at2"/>
<keyword evidence="3" id="KW-1185">Reference proteome</keyword>
<dbReference type="Gene3D" id="3.40.630.30">
    <property type="match status" value="1"/>
</dbReference>
<dbReference type="EMBL" id="CP014263">
    <property type="protein sequence ID" value="AQG82533.1"/>
    <property type="molecule type" value="Genomic_DNA"/>
</dbReference>
<dbReference type="AlphaFoldDB" id="A0A1P9X4N1"/>
<dbReference type="STRING" id="1178516.AWR27_16240"/>
<dbReference type="Pfam" id="PF13480">
    <property type="entry name" value="Acetyltransf_6"/>
    <property type="match status" value="1"/>
</dbReference>
<accession>A0A1P9X4N1</accession>
<protein>
    <recommendedName>
        <fullName evidence="1">BioF2-like acetyltransferase domain-containing protein</fullName>
    </recommendedName>
</protein>
<reference evidence="2 3" key="1">
    <citation type="submission" date="2016-01" db="EMBL/GenBank/DDBJ databases">
        <authorList>
            <person name="Oliw E.H."/>
        </authorList>
    </citation>
    <scope>NUCLEOTIDE SEQUENCE [LARGE SCALE GENOMIC DNA]</scope>
    <source>
        <strain evidence="2 3">DY10</strain>
    </source>
</reference>
<proteinExistence type="predicted"/>
<dbReference type="SUPFAM" id="SSF55729">
    <property type="entry name" value="Acyl-CoA N-acyltransferases (Nat)"/>
    <property type="match status" value="1"/>
</dbReference>
<feature type="domain" description="BioF2-like acetyltransferase" evidence="1">
    <location>
        <begin position="155"/>
        <end position="278"/>
    </location>
</feature>
<dbReference type="InterPro" id="IPR016181">
    <property type="entry name" value="Acyl_CoA_acyltransferase"/>
</dbReference>
<organism evidence="2 3">
    <name type="scientific">Spirosoma montaniterrae</name>
    <dbReference type="NCBI Taxonomy" id="1178516"/>
    <lineage>
        <taxon>Bacteria</taxon>
        <taxon>Pseudomonadati</taxon>
        <taxon>Bacteroidota</taxon>
        <taxon>Cytophagia</taxon>
        <taxon>Cytophagales</taxon>
        <taxon>Cytophagaceae</taxon>
        <taxon>Spirosoma</taxon>
    </lineage>
</organism>
<evidence type="ECO:0000313" key="3">
    <source>
        <dbReference type="Proteomes" id="UP000187941"/>
    </source>
</evidence>
<evidence type="ECO:0000313" key="2">
    <source>
        <dbReference type="EMBL" id="AQG82533.1"/>
    </source>
</evidence>
<dbReference type="InterPro" id="IPR038740">
    <property type="entry name" value="BioF2-like_GNAT_dom"/>
</dbReference>
<evidence type="ECO:0000259" key="1">
    <source>
        <dbReference type="Pfam" id="PF13480"/>
    </source>
</evidence>
<dbReference type="KEGG" id="smon:AWR27_16240"/>
<gene>
    <name evidence="2" type="ORF">AWR27_16240</name>
</gene>
<sequence length="310" mass="35125">MQLFSTTSCRVPPFHESGFFFNELAHVRQQYSGPSHLLVAVNQQTGRSDARCAFFINNNQAISPIAAPFGSVEFTDKLPDATLKCLLDQLVETARLMGVSALRLVNYPHSYAPAQAERLTTQLLQSGFHVSNTYQNHSLAIDDDPFTGKIHSSERRRLRKCERAGFTFDHWVNPDIDALTGFIAETRRQQGYRLTLTPERLTRLLRQFPDKFPVFVVHDGPALAALTVAVRVRDNILYSFLPASSPDYRSFSPAVMLTNGLYNYCQHQRIQLLDLGVSLDNDRQPKSTLMRFKERLGAKASEKLVFKIIF</sequence>
<dbReference type="Proteomes" id="UP000187941">
    <property type="component" value="Chromosome"/>
</dbReference>
<name>A0A1P9X4N1_9BACT</name>